<dbReference type="InterPro" id="IPR011060">
    <property type="entry name" value="RibuloseP-bd_barrel"/>
</dbReference>
<dbReference type="Gene3D" id="3.20.20.70">
    <property type="entry name" value="Aldolase class I"/>
    <property type="match status" value="1"/>
</dbReference>
<evidence type="ECO:0000256" key="2">
    <source>
        <dbReference type="ARBA" id="ARBA00011270"/>
    </source>
</evidence>
<name>A0ABW5IVC4_9FLAO</name>
<dbReference type="EMBL" id="JBHULT010000005">
    <property type="protein sequence ID" value="MFD2516625.1"/>
    <property type="molecule type" value="Genomic_DNA"/>
</dbReference>
<keyword evidence="11" id="KW-1185">Reference proteome</keyword>
<comment type="similarity">
    <text evidence="8 9">Belongs to the TrpA family.</text>
</comment>
<evidence type="ECO:0000313" key="10">
    <source>
        <dbReference type="EMBL" id="MFD2516625.1"/>
    </source>
</evidence>
<comment type="catalytic activity">
    <reaction evidence="7 8">
        <text>(1S,2R)-1-C-(indol-3-yl)glycerol 3-phosphate + L-serine = D-glyceraldehyde 3-phosphate + L-tryptophan + H2O</text>
        <dbReference type="Rhea" id="RHEA:10532"/>
        <dbReference type="ChEBI" id="CHEBI:15377"/>
        <dbReference type="ChEBI" id="CHEBI:33384"/>
        <dbReference type="ChEBI" id="CHEBI:57912"/>
        <dbReference type="ChEBI" id="CHEBI:58866"/>
        <dbReference type="ChEBI" id="CHEBI:59776"/>
        <dbReference type="EC" id="4.2.1.20"/>
    </reaction>
</comment>
<dbReference type="PANTHER" id="PTHR43406">
    <property type="entry name" value="TRYPTOPHAN SYNTHASE, ALPHA CHAIN"/>
    <property type="match status" value="1"/>
</dbReference>
<comment type="function">
    <text evidence="8">The alpha subunit is responsible for the aldol cleavage of indoleglycerol phosphate to indole and glyceraldehyde 3-phosphate.</text>
</comment>
<evidence type="ECO:0000256" key="5">
    <source>
        <dbReference type="ARBA" id="ARBA00023141"/>
    </source>
</evidence>
<gene>
    <name evidence="8 10" type="primary">trpA</name>
    <name evidence="10" type="ORF">ACFSTG_01825</name>
</gene>
<evidence type="ECO:0000256" key="6">
    <source>
        <dbReference type="ARBA" id="ARBA00023239"/>
    </source>
</evidence>
<dbReference type="InterPro" id="IPR002028">
    <property type="entry name" value="Trp_synthase_suA"/>
</dbReference>
<dbReference type="RefSeq" id="WP_380747887.1">
    <property type="nucleotide sequence ID" value="NZ_JBHULT010000005.1"/>
</dbReference>
<dbReference type="NCBIfam" id="TIGR00262">
    <property type="entry name" value="trpA"/>
    <property type="match status" value="1"/>
</dbReference>
<dbReference type="HAMAP" id="MF_00131">
    <property type="entry name" value="Trp_synth_alpha"/>
    <property type="match status" value="1"/>
</dbReference>
<proteinExistence type="inferred from homology"/>
<evidence type="ECO:0000256" key="3">
    <source>
        <dbReference type="ARBA" id="ARBA00022605"/>
    </source>
</evidence>
<dbReference type="PROSITE" id="PS00167">
    <property type="entry name" value="TRP_SYNTHASE_ALPHA"/>
    <property type="match status" value="1"/>
</dbReference>
<accession>A0ABW5IVC4</accession>
<dbReference type="CDD" id="cd04724">
    <property type="entry name" value="Tryptophan_synthase_alpha"/>
    <property type="match status" value="1"/>
</dbReference>
<keyword evidence="5 8" id="KW-0057">Aromatic amino acid biosynthesis</keyword>
<dbReference type="InterPro" id="IPR018204">
    <property type="entry name" value="Trp_synthase_alpha_AS"/>
</dbReference>
<feature type="active site" description="Proton acceptor" evidence="8">
    <location>
        <position position="47"/>
    </location>
</feature>
<dbReference type="EC" id="4.2.1.20" evidence="8"/>
<dbReference type="Pfam" id="PF00290">
    <property type="entry name" value="Trp_syntA"/>
    <property type="match status" value="1"/>
</dbReference>
<reference evidence="11" key="1">
    <citation type="journal article" date="2019" name="Int. J. Syst. Evol. Microbiol.">
        <title>The Global Catalogue of Microorganisms (GCM) 10K type strain sequencing project: providing services to taxonomists for standard genome sequencing and annotation.</title>
        <authorList>
            <consortium name="The Broad Institute Genomics Platform"/>
            <consortium name="The Broad Institute Genome Sequencing Center for Infectious Disease"/>
            <person name="Wu L."/>
            <person name="Ma J."/>
        </authorList>
    </citation>
    <scope>NUCLEOTIDE SEQUENCE [LARGE SCALE GENOMIC DNA]</scope>
    <source>
        <strain evidence="11">KCTC 42585</strain>
    </source>
</reference>
<protein>
    <recommendedName>
        <fullName evidence="8">Tryptophan synthase alpha chain</fullName>
        <ecNumber evidence="8">4.2.1.20</ecNumber>
    </recommendedName>
</protein>
<dbReference type="Proteomes" id="UP001597468">
    <property type="component" value="Unassembled WGS sequence"/>
</dbReference>
<comment type="subunit">
    <text evidence="2 8">Tetramer of two alpha and two beta chains.</text>
</comment>
<evidence type="ECO:0000256" key="4">
    <source>
        <dbReference type="ARBA" id="ARBA00022822"/>
    </source>
</evidence>
<comment type="caution">
    <text evidence="10">The sequence shown here is derived from an EMBL/GenBank/DDBJ whole genome shotgun (WGS) entry which is preliminary data.</text>
</comment>
<feature type="active site" description="Proton acceptor" evidence="8">
    <location>
        <position position="58"/>
    </location>
</feature>
<organism evidence="10 11">
    <name type="scientific">Salinimicrobium flavum</name>
    <dbReference type="NCBI Taxonomy" id="1737065"/>
    <lineage>
        <taxon>Bacteria</taxon>
        <taxon>Pseudomonadati</taxon>
        <taxon>Bacteroidota</taxon>
        <taxon>Flavobacteriia</taxon>
        <taxon>Flavobacteriales</taxon>
        <taxon>Flavobacteriaceae</taxon>
        <taxon>Salinimicrobium</taxon>
    </lineage>
</organism>
<comment type="pathway">
    <text evidence="1 8">Amino-acid biosynthesis; L-tryptophan biosynthesis; L-tryptophan from chorismate: step 5/5.</text>
</comment>
<evidence type="ECO:0000256" key="7">
    <source>
        <dbReference type="ARBA" id="ARBA00049047"/>
    </source>
</evidence>
<dbReference type="SUPFAM" id="SSF51366">
    <property type="entry name" value="Ribulose-phoshate binding barrel"/>
    <property type="match status" value="1"/>
</dbReference>
<dbReference type="InterPro" id="IPR013785">
    <property type="entry name" value="Aldolase_TIM"/>
</dbReference>
<dbReference type="PANTHER" id="PTHR43406:SF1">
    <property type="entry name" value="TRYPTOPHAN SYNTHASE ALPHA CHAIN, CHLOROPLASTIC"/>
    <property type="match status" value="1"/>
</dbReference>
<evidence type="ECO:0000256" key="9">
    <source>
        <dbReference type="RuleBase" id="RU003662"/>
    </source>
</evidence>
<evidence type="ECO:0000256" key="1">
    <source>
        <dbReference type="ARBA" id="ARBA00004733"/>
    </source>
</evidence>
<sequence length="255" mass="28506">MNRIKQKLQEDPQKKLLSIYFTAGYPQQEDTVPIIRELEKNGVDMIEIGMPFSDPLADGPTIQRSSEIALKKGMTTQKLFSQLENIRETVKIPLLIMGYFNPILQFGVERFCALCREVGIDGVIIPDLPAEEYEEHYKSIFEKYDLIPIFLITPQTSEERIRKIDKISQGFIYMVSSAGVTGGTAGFGEGHTSYFEKVSKMGLQTPLIVGFGINNAETFKQATKTTKGAIVGSAFIKQLNTHGTNKIADFIGQLR</sequence>
<dbReference type="GO" id="GO:0004834">
    <property type="term" value="F:tryptophan synthase activity"/>
    <property type="evidence" value="ECO:0007669"/>
    <property type="project" value="UniProtKB-EC"/>
</dbReference>
<evidence type="ECO:0000313" key="11">
    <source>
        <dbReference type="Proteomes" id="UP001597468"/>
    </source>
</evidence>
<evidence type="ECO:0000256" key="8">
    <source>
        <dbReference type="HAMAP-Rule" id="MF_00131"/>
    </source>
</evidence>
<keyword evidence="3 8" id="KW-0028">Amino-acid biosynthesis</keyword>
<keyword evidence="6 8" id="KW-0456">Lyase</keyword>
<keyword evidence="4 8" id="KW-0822">Tryptophan biosynthesis</keyword>